<feature type="compositionally biased region" description="Polar residues" evidence="2">
    <location>
        <begin position="1505"/>
        <end position="1515"/>
    </location>
</feature>
<accession>A0AAN6JRQ4</accession>
<feature type="compositionally biased region" description="Low complexity" evidence="2">
    <location>
        <begin position="47"/>
        <end position="80"/>
    </location>
</feature>
<feature type="region of interest" description="Disordered" evidence="2">
    <location>
        <begin position="802"/>
        <end position="830"/>
    </location>
</feature>
<feature type="region of interest" description="Disordered" evidence="2">
    <location>
        <begin position="380"/>
        <end position="421"/>
    </location>
</feature>
<feature type="compositionally biased region" description="Low complexity" evidence="2">
    <location>
        <begin position="1357"/>
        <end position="1367"/>
    </location>
</feature>
<reference evidence="4" key="1">
    <citation type="journal article" date="2023" name="PhytoFront">
        <title>Draft Genome Resources of Seven Strains of Tilletia horrida, Causal Agent of Kernel Smut of Rice.</title>
        <authorList>
            <person name="Khanal S."/>
            <person name="Antony Babu S."/>
            <person name="Zhou X.G."/>
        </authorList>
    </citation>
    <scope>NUCLEOTIDE SEQUENCE</scope>
    <source>
        <strain evidence="4">TX6</strain>
    </source>
</reference>
<evidence type="ECO:0000259" key="3">
    <source>
        <dbReference type="Pfam" id="PF19314"/>
    </source>
</evidence>
<keyword evidence="5" id="KW-1185">Reference proteome</keyword>
<feature type="region of interest" description="Disordered" evidence="2">
    <location>
        <begin position="1"/>
        <end position="80"/>
    </location>
</feature>
<evidence type="ECO:0000313" key="5">
    <source>
        <dbReference type="Proteomes" id="UP001176517"/>
    </source>
</evidence>
<feature type="compositionally biased region" description="Basic and acidic residues" evidence="2">
    <location>
        <begin position="297"/>
        <end position="309"/>
    </location>
</feature>
<feature type="compositionally biased region" description="Low complexity" evidence="2">
    <location>
        <begin position="1284"/>
        <end position="1309"/>
    </location>
</feature>
<protein>
    <recommendedName>
        <fullName evidence="3">FHF complex subunit HOOK-interacting protein C-terminal domain-containing protein</fullName>
    </recommendedName>
</protein>
<feature type="region of interest" description="Disordered" evidence="2">
    <location>
        <begin position="680"/>
        <end position="762"/>
    </location>
</feature>
<feature type="compositionally biased region" description="Pro residues" evidence="2">
    <location>
        <begin position="311"/>
        <end position="320"/>
    </location>
</feature>
<feature type="region of interest" description="Disordered" evidence="2">
    <location>
        <begin position="297"/>
        <end position="324"/>
    </location>
</feature>
<feature type="compositionally biased region" description="Acidic residues" evidence="2">
    <location>
        <begin position="229"/>
        <end position="243"/>
    </location>
</feature>
<dbReference type="EMBL" id="JAPDMZ010000209">
    <property type="protein sequence ID" value="KAK0545993.1"/>
    <property type="molecule type" value="Genomic_DNA"/>
</dbReference>
<name>A0AAN6JRQ4_9BASI</name>
<feature type="compositionally biased region" description="Basic residues" evidence="2">
    <location>
        <begin position="805"/>
        <end position="824"/>
    </location>
</feature>
<proteinExistence type="inferred from homology"/>
<feature type="compositionally biased region" description="Low complexity" evidence="2">
    <location>
        <begin position="717"/>
        <end position="731"/>
    </location>
</feature>
<comment type="similarity">
    <text evidence="1">Belongs to the FHIP family.</text>
</comment>
<dbReference type="InterPro" id="IPR019384">
    <property type="entry name" value="FHIP"/>
</dbReference>
<feature type="compositionally biased region" description="Low complexity" evidence="2">
    <location>
        <begin position="1"/>
        <end position="37"/>
    </location>
</feature>
<dbReference type="Proteomes" id="UP001176517">
    <property type="component" value="Unassembled WGS sequence"/>
</dbReference>
<feature type="region of interest" description="Disordered" evidence="2">
    <location>
        <begin position="229"/>
        <end position="249"/>
    </location>
</feature>
<dbReference type="PANTHER" id="PTHR21705:SF11">
    <property type="entry name" value="FHIP FAMILY PROTEIN CG3558"/>
    <property type="match status" value="1"/>
</dbReference>
<feature type="compositionally biased region" description="Low complexity" evidence="2">
    <location>
        <begin position="1516"/>
        <end position="1529"/>
    </location>
</feature>
<dbReference type="Pfam" id="PF19314">
    <property type="entry name" value="DUF5917"/>
    <property type="match status" value="1"/>
</dbReference>
<comment type="caution">
    <text evidence="4">The sequence shown here is derived from an EMBL/GenBank/DDBJ whole genome shotgun (WGS) entry which is preliminary data.</text>
</comment>
<evidence type="ECO:0000256" key="1">
    <source>
        <dbReference type="ARBA" id="ARBA00024336"/>
    </source>
</evidence>
<evidence type="ECO:0000313" key="4">
    <source>
        <dbReference type="EMBL" id="KAK0545993.1"/>
    </source>
</evidence>
<feature type="region of interest" description="Disordered" evidence="2">
    <location>
        <begin position="1272"/>
        <end position="1402"/>
    </location>
</feature>
<feature type="region of interest" description="Disordered" evidence="2">
    <location>
        <begin position="1456"/>
        <end position="1546"/>
    </location>
</feature>
<evidence type="ECO:0000256" key="2">
    <source>
        <dbReference type="SAM" id="MobiDB-lite"/>
    </source>
</evidence>
<organism evidence="4 5">
    <name type="scientific">Tilletia horrida</name>
    <dbReference type="NCBI Taxonomy" id="155126"/>
    <lineage>
        <taxon>Eukaryota</taxon>
        <taxon>Fungi</taxon>
        <taxon>Dikarya</taxon>
        <taxon>Basidiomycota</taxon>
        <taxon>Ustilaginomycotina</taxon>
        <taxon>Exobasidiomycetes</taxon>
        <taxon>Tilletiales</taxon>
        <taxon>Tilletiaceae</taxon>
        <taxon>Tilletia</taxon>
    </lineage>
</organism>
<feature type="compositionally biased region" description="Polar residues" evidence="2">
    <location>
        <begin position="381"/>
        <end position="390"/>
    </location>
</feature>
<feature type="compositionally biased region" description="Acidic residues" evidence="2">
    <location>
        <begin position="685"/>
        <end position="700"/>
    </location>
</feature>
<sequence length="1652" mass="173938">MEYFTRLLSSRSTSSSGSSSASSSTTLGPSSSSTRSGFLRAVAGTGSASSSPSDSYRPSFRSRQSTSSSITSHSSASDSSRNTLDAFVKDWEAVKSTLTTPDQRALHYGISRSDVPLLLERMADALILESSSFTPSEHTTDIPPCMEHLLRSSLLDILVQLSLPNKPKGSLAEAIRFFSHLIVDLDESFVSRQAVHRPLARLIRGCVGDEDGDDLERLRSLGLDFGDDDDDDDFDGNVDDDDEGRPRRTRSRYGRINSVEAVTFEQDLVDLMAHIAARIKSAPELLLIFFHDERKSSQHDQEGLSEHHPHSNPPQTPPPLSASTSVPSPYFTFLGEDAKPEFPLFSYLLRFIHREGILGELARAGLLNLVTVALGPEPISIGQSQDQMGSRGTIKKKGKKKKGGRDADADDSIPPPPPQSIASSARQALAAFILDSDFADVLGAGLGAVYGLLPTKLVLLRPSPATEDQQGAGVTVRVASEGGAAASMLGSEGMRLGGSSSSGSQQSSSSHSVDAHFLLDEFAAAAEEDPSVSLPERLRQAGIATSQDAEVQSQVRLLVLLLDFTQDVLGTAAEAIYRDSIISSAGGVSAAAPSAMSIASALSLAVVRAVRSIFLQNVVYPSMLECSDVDGSATAVMAYLDVILSVIDDRSILADVVVGYLVGATEAVSSLERQWADAAARANEDEGADYEDEDEDEEEDVIRLEGGNPTPRRKRSASSFSSSSTATATASNQAGSKARRRRSTALRLVQEDSRAGSNNRWGGLIDNGDGELAFAYNASDDAFGRYTLKDLILAHLEESSLLSHTGHRKRGKKGRAGKGGRRRSGSLGTMKKISAQARQAALRLLRTVLAEHGRFTMGNAEDGGADALVGCVKEEGATSFPSFLTGSASLALLDAAAAASAGGATSAAVVAPGQNGGSQAEAWPDEVGGKGLLKLDDDLSTPFSNGFSGASFGDEAQLWGGGGGGGETNVNGSSGSNLALKANSIGGTDGNRTSAVEKAKAVSTSNGMVAVATITLDAHLHELALYSYLVGTLRAIVEVPAAAAKPQGANRSIAGIQASSYERYLEDGADLLSLDSTYLYGLEADKSPLTPDVEQQQVQLPSSPFSHRLSPTTDPLLRTLVHALARFFSKSPESNLLLTGVLAALARCPYRSLEGWLTPTRQQAFGTGQDQEGGEQQLEEQFRSLGSFLNWSPTWISSSISGKAPADLTAADRETCPIILHVLLGLAAQVRRYARSIPDFSRYLRERREGLMFVENLNDALGLGGIGVEDDDGHLGFGDGTGDGSEPSTPTPTAARAGSGAASKSAGTAVVPPSKVPLALTSAVSTKNEDDDQTGLPPVLYWKTTPPEDAGRPGTTSLPSSKSKSNGSGAGRGKMAASARSKGGVLKRGSDPAVPDTSTNPNGVMVQPFARHYAETSSIFVGTVAVRLPAEWRGADGGDQEAAAAAAEAERRRIRIRFQDEEEDEDQDSDESEDSEDDDEDDETPTDTDEGSEDTTDASLRNNKRATSNAPRTLTSSIDSSNDGSGSSSPALPGTPKTTKGVLKKRRENHHVTLSALLDNVVILEQATMELLAVVQVRRCAGVDAVALINKTCERYDSFKKGDFSATAEIEPSIDPSKGGANAVPIAKLSNLIDFDDDSSGASASAAQSSSS</sequence>
<dbReference type="InterPro" id="IPR045669">
    <property type="entry name" value="FHIP_C"/>
</dbReference>
<feature type="domain" description="FHF complex subunit HOOK-interacting protein C-terminal" evidence="3">
    <location>
        <begin position="1114"/>
        <end position="1163"/>
    </location>
</feature>
<feature type="compositionally biased region" description="Basic residues" evidence="2">
    <location>
        <begin position="393"/>
        <end position="403"/>
    </location>
</feature>
<feature type="compositionally biased region" description="Acidic residues" evidence="2">
    <location>
        <begin position="1460"/>
        <end position="1496"/>
    </location>
</feature>
<dbReference type="Pfam" id="PF10257">
    <property type="entry name" value="RAI16-like"/>
    <property type="match status" value="1"/>
</dbReference>
<dbReference type="PANTHER" id="PTHR21705">
    <property type="entry name" value="RAI16 PROTEIN-RELATED"/>
    <property type="match status" value="1"/>
</dbReference>
<gene>
    <name evidence="4" type="ORF">OC846_005450</name>
</gene>